<keyword evidence="4" id="KW-1185">Reference proteome</keyword>
<organism evidence="3 4">
    <name type="scientific">Gordonibacter faecis</name>
    <dbReference type="NCBI Taxonomy" id="3047475"/>
    <lineage>
        <taxon>Bacteria</taxon>
        <taxon>Bacillati</taxon>
        <taxon>Actinomycetota</taxon>
        <taxon>Coriobacteriia</taxon>
        <taxon>Eggerthellales</taxon>
        <taxon>Eggerthellaceae</taxon>
        <taxon>Gordonibacter</taxon>
    </lineage>
</organism>
<keyword evidence="2" id="KW-0812">Transmembrane</keyword>
<keyword evidence="3" id="KW-0132">Cell division</keyword>
<keyword evidence="3" id="KW-0131">Cell cycle</keyword>
<dbReference type="Proteomes" id="UP001232750">
    <property type="component" value="Unassembled WGS sequence"/>
</dbReference>
<dbReference type="GO" id="GO:0051301">
    <property type="term" value="P:cell division"/>
    <property type="evidence" value="ECO:0007669"/>
    <property type="project" value="UniProtKB-KW"/>
</dbReference>
<keyword evidence="1" id="KW-0175">Coiled coil</keyword>
<evidence type="ECO:0000256" key="1">
    <source>
        <dbReference type="SAM" id="Coils"/>
    </source>
</evidence>
<evidence type="ECO:0000313" key="4">
    <source>
        <dbReference type="Proteomes" id="UP001232750"/>
    </source>
</evidence>
<keyword evidence="2" id="KW-0472">Membrane</keyword>
<reference evidence="3 4" key="1">
    <citation type="submission" date="2023-05" db="EMBL/GenBank/DDBJ databases">
        <title>Gordonibacter KGMB12511T sp. nov., isolated from faeces of healthy Korean.</title>
        <authorList>
            <person name="Kim H.S."/>
            <person name="Kim J.-S."/>
            <person name="Suh M.K."/>
            <person name="Eom M.K."/>
            <person name="Do H.E."/>
            <person name="Lee J.-S."/>
        </authorList>
    </citation>
    <scope>NUCLEOTIDE SEQUENCE [LARGE SCALE GENOMIC DNA]</scope>
    <source>
        <strain evidence="3 4">KGMB12511</strain>
    </source>
</reference>
<protein>
    <submittedName>
        <fullName evidence="3">Cell division protein FtsL</fullName>
    </submittedName>
</protein>
<sequence>MAGAAPAFSYSYPERIPERPLRPRVSVMPGTGTRESTHAMPTTVVLLAKAAAVILVAVALLCCARIALASAAVSTSLQAQQLENQIDEARSTGSNLEVKQSTLSNPTRVKGEAGRLNMAAPESVGVIDLGVDVVAYDAAGNLSLSKSVQIAAGTAE</sequence>
<dbReference type="EMBL" id="JASJEU010000015">
    <property type="protein sequence ID" value="MDJ1650868.1"/>
    <property type="molecule type" value="Genomic_DNA"/>
</dbReference>
<comment type="caution">
    <text evidence="3">The sequence shown here is derived from an EMBL/GenBank/DDBJ whole genome shotgun (WGS) entry which is preliminary data.</text>
</comment>
<name>A0ABT7DQQ0_9ACTN</name>
<evidence type="ECO:0000313" key="3">
    <source>
        <dbReference type="EMBL" id="MDJ1650868.1"/>
    </source>
</evidence>
<proteinExistence type="predicted"/>
<accession>A0ABT7DQQ0</accession>
<dbReference type="RefSeq" id="WP_283832211.1">
    <property type="nucleotide sequence ID" value="NZ_JASJEU010000015.1"/>
</dbReference>
<gene>
    <name evidence="3" type="ORF">QNJ86_08650</name>
</gene>
<evidence type="ECO:0000256" key="2">
    <source>
        <dbReference type="SAM" id="Phobius"/>
    </source>
</evidence>
<feature type="transmembrane region" description="Helical" evidence="2">
    <location>
        <begin position="46"/>
        <end position="68"/>
    </location>
</feature>
<feature type="coiled-coil region" evidence="1">
    <location>
        <begin position="72"/>
        <end position="99"/>
    </location>
</feature>
<keyword evidence="2" id="KW-1133">Transmembrane helix</keyword>